<feature type="transmembrane region" description="Helical" evidence="1">
    <location>
        <begin position="443"/>
        <end position="465"/>
    </location>
</feature>
<evidence type="ECO:0008006" key="4">
    <source>
        <dbReference type="Google" id="ProtNLM"/>
    </source>
</evidence>
<organism evidence="2 3">
    <name type="scientific">Dothidotthia symphoricarpi CBS 119687</name>
    <dbReference type="NCBI Taxonomy" id="1392245"/>
    <lineage>
        <taxon>Eukaryota</taxon>
        <taxon>Fungi</taxon>
        <taxon>Dikarya</taxon>
        <taxon>Ascomycota</taxon>
        <taxon>Pezizomycotina</taxon>
        <taxon>Dothideomycetes</taxon>
        <taxon>Pleosporomycetidae</taxon>
        <taxon>Pleosporales</taxon>
        <taxon>Dothidotthiaceae</taxon>
        <taxon>Dothidotthia</taxon>
    </lineage>
</organism>
<dbReference type="RefSeq" id="XP_033519012.1">
    <property type="nucleotide sequence ID" value="XM_033661993.1"/>
</dbReference>
<reference evidence="2" key="1">
    <citation type="journal article" date="2020" name="Stud. Mycol.">
        <title>101 Dothideomycetes genomes: a test case for predicting lifestyles and emergence of pathogens.</title>
        <authorList>
            <person name="Haridas S."/>
            <person name="Albert R."/>
            <person name="Binder M."/>
            <person name="Bloem J."/>
            <person name="Labutti K."/>
            <person name="Salamov A."/>
            <person name="Andreopoulos B."/>
            <person name="Baker S."/>
            <person name="Barry K."/>
            <person name="Bills G."/>
            <person name="Bluhm B."/>
            <person name="Cannon C."/>
            <person name="Castanera R."/>
            <person name="Culley D."/>
            <person name="Daum C."/>
            <person name="Ezra D."/>
            <person name="Gonzalez J."/>
            <person name="Henrissat B."/>
            <person name="Kuo A."/>
            <person name="Liang C."/>
            <person name="Lipzen A."/>
            <person name="Lutzoni F."/>
            <person name="Magnuson J."/>
            <person name="Mondo S."/>
            <person name="Nolan M."/>
            <person name="Ohm R."/>
            <person name="Pangilinan J."/>
            <person name="Park H.-J."/>
            <person name="Ramirez L."/>
            <person name="Alfaro M."/>
            <person name="Sun H."/>
            <person name="Tritt A."/>
            <person name="Yoshinaga Y."/>
            <person name="Zwiers L.-H."/>
            <person name="Turgeon B."/>
            <person name="Goodwin S."/>
            <person name="Spatafora J."/>
            <person name="Crous P."/>
            <person name="Grigoriev I."/>
        </authorList>
    </citation>
    <scope>NUCLEOTIDE SEQUENCE</scope>
    <source>
        <strain evidence="2">CBS 119687</strain>
    </source>
</reference>
<proteinExistence type="predicted"/>
<dbReference type="PANTHER" id="PTHR47256">
    <property type="entry name" value="ZN(II)2CYS6 TRANSCRIPTION FACTOR (EUROFUNG)-RELATED"/>
    <property type="match status" value="1"/>
</dbReference>
<keyword evidence="1" id="KW-0472">Membrane</keyword>
<evidence type="ECO:0000313" key="2">
    <source>
        <dbReference type="EMBL" id="KAF2124619.1"/>
    </source>
</evidence>
<protein>
    <recommendedName>
        <fullName evidence="4">Transcription factor domain-containing protein</fullName>
    </recommendedName>
</protein>
<keyword evidence="1" id="KW-1133">Transmembrane helix</keyword>
<dbReference type="OrthoDB" id="1919336at2759"/>
<evidence type="ECO:0000313" key="3">
    <source>
        <dbReference type="Proteomes" id="UP000799771"/>
    </source>
</evidence>
<keyword evidence="1" id="KW-0812">Transmembrane</keyword>
<name>A0A6A5ZYK3_9PLEO</name>
<sequence>MYEILWYLQTQSPEKATAMLDFLRTSQDGDMGACLGHFEQHLRQNPESSIQAQKAPSHITPPQDVAWAILAMPEVAEHPQLMKIQHGAVNQVGVVLQPPLQQDINVGALTEPLQMFFNCVGALFYIMNAEEVQATIVKIQNSEYAHVPIGDLVSRGSNIHLKTLAAEIAGMAAIGVVHFQLADPENAPPIELADYLYAVARHGLDNAIAYNPLRAMKTCALLVMYNIVVKASIALAFSELGLSLARNHGLDANECPLSMSVAEFADLRRTRRTLIHLQCWLSASLDYVPNSLSYSIQTAVDEVDVPPEDLIRLECVKVTIIKATTLHRLPATGYIQQATIAELRAQLSTFHAQLPTWMSLGSLLSHTEGELMAQFRPVIFYVHLFYLSAMMLLSRRLILAYVALDANGKVPLTSEARQGIEEGFMAAQTNARVMELMLSEGKVVQVCWLCIFTSYTAGIMIAYYATQKALHGLSYATDVDLLSKCISVLAYCAEKDTLAAKFRDILTAHIRVLKEVEYESAAAYVPIADVLFTMHSGGTRLHHAARDLLCLTHRPFSGLKNIPARATLSNRAETTMGTHLEWEWELRSSEDVQDHAASGHLRSCDAGTGGEQSFGQFLPQAQAGAWSIWTEPAKIGA</sequence>
<dbReference type="Proteomes" id="UP000799771">
    <property type="component" value="Unassembled WGS sequence"/>
</dbReference>
<feature type="transmembrane region" description="Helical" evidence="1">
    <location>
        <begin position="378"/>
        <end position="404"/>
    </location>
</feature>
<dbReference type="PANTHER" id="PTHR47256:SF1">
    <property type="entry name" value="ZN(II)2CYS6 TRANSCRIPTION FACTOR (EUROFUNG)"/>
    <property type="match status" value="1"/>
</dbReference>
<dbReference type="EMBL" id="ML977518">
    <property type="protein sequence ID" value="KAF2124619.1"/>
    <property type="molecule type" value="Genomic_DNA"/>
</dbReference>
<evidence type="ECO:0000256" key="1">
    <source>
        <dbReference type="SAM" id="Phobius"/>
    </source>
</evidence>
<accession>A0A6A5ZYK3</accession>
<dbReference type="GeneID" id="54402425"/>
<dbReference type="AlphaFoldDB" id="A0A6A5ZYK3"/>
<dbReference type="CDD" id="cd12148">
    <property type="entry name" value="fungal_TF_MHR"/>
    <property type="match status" value="1"/>
</dbReference>
<gene>
    <name evidence="2" type="ORF">P153DRAFT_123216</name>
</gene>
<keyword evidence="3" id="KW-1185">Reference proteome</keyword>
<dbReference type="InterPro" id="IPR053187">
    <property type="entry name" value="Notoamide_regulator"/>
</dbReference>